<organism evidence="1">
    <name type="scientific">Tanacetum cinerariifolium</name>
    <name type="common">Dalmatian daisy</name>
    <name type="synonym">Chrysanthemum cinerariifolium</name>
    <dbReference type="NCBI Taxonomy" id="118510"/>
    <lineage>
        <taxon>Eukaryota</taxon>
        <taxon>Viridiplantae</taxon>
        <taxon>Streptophyta</taxon>
        <taxon>Embryophyta</taxon>
        <taxon>Tracheophyta</taxon>
        <taxon>Spermatophyta</taxon>
        <taxon>Magnoliopsida</taxon>
        <taxon>eudicotyledons</taxon>
        <taxon>Gunneridae</taxon>
        <taxon>Pentapetalae</taxon>
        <taxon>asterids</taxon>
        <taxon>campanulids</taxon>
        <taxon>Asterales</taxon>
        <taxon>Asteraceae</taxon>
        <taxon>Asteroideae</taxon>
        <taxon>Anthemideae</taxon>
        <taxon>Anthemidinae</taxon>
        <taxon>Tanacetum</taxon>
    </lineage>
</organism>
<gene>
    <name evidence="1" type="ORF">Tci_529626</name>
</gene>
<proteinExistence type="predicted"/>
<sequence length="161" mass="17564">MKTNNTPFSKCRERDKWSGIFTALVLVVTEDFHWNQTNGNVGTKSNIDAGQAGKKIVHGLQYAANTNSTNRLNIVSPPVNAVSSSFTIVDPRRERTQRNEFKSMFGQDDDANGNRMFTSGSAAGSTYVNFGGSIPVNAATLPNVDLPIDPRMPDLEDNANL</sequence>
<reference evidence="1" key="1">
    <citation type="journal article" date="2019" name="Sci. Rep.">
        <title>Draft genome of Tanacetum cinerariifolium, the natural source of mosquito coil.</title>
        <authorList>
            <person name="Yamashiro T."/>
            <person name="Shiraishi A."/>
            <person name="Satake H."/>
            <person name="Nakayama K."/>
        </authorList>
    </citation>
    <scope>NUCLEOTIDE SEQUENCE</scope>
</reference>
<comment type="caution">
    <text evidence="1">The sequence shown here is derived from an EMBL/GenBank/DDBJ whole genome shotgun (WGS) entry which is preliminary data.</text>
</comment>
<dbReference type="AlphaFoldDB" id="A0A699IIP2"/>
<evidence type="ECO:0000313" key="1">
    <source>
        <dbReference type="EMBL" id="GEZ57653.1"/>
    </source>
</evidence>
<dbReference type="EMBL" id="BKCJ010295899">
    <property type="protein sequence ID" value="GEZ57653.1"/>
    <property type="molecule type" value="Genomic_DNA"/>
</dbReference>
<name>A0A699IIP2_TANCI</name>
<accession>A0A699IIP2</accession>
<protein>
    <submittedName>
        <fullName evidence="1">Uncharacterized protein</fullName>
    </submittedName>
</protein>